<feature type="region of interest" description="Disordered" evidence="2">
    <location>
        <begin position="460"/>
        <end position="515"/>
    </location>
</feature>
<evidence type="ECO:0000256" key="2">
    <source>
        <dbReference type="SAM" id="MobiDB-lite"/>
    </source>
</evidence>
<accession>A0A3G5AIK8</accession>
<dbReference type="GO" id="GO:0008270">
    <property type="term" value="F:zinc ion binding"/>
    <property type="evidence" value="ECO:0007669"/>
    <property type="project" value="UniProtKB-KW"/>
</dbReference>
<sequence>MDYIRTRLNHIWDSHCQFEKFEENVDCFLNGCLNDPLKTQIAYSTNISLSLNQSLNEQGSINKEENIGQTIYWLELPYLQGRFTHYHGLDHLWHIRIHSSDFIYTQFPVKMDISNLWDITEDDDPDLECFSVFEEHGQGLHTRQCWTYTKVNHTLNVSMYTPVDVSISNPYPWMSFELEIVSHRSTLQDERVGHIIIQRDFQGRVSEGFSKWNDHCPPLLKTSSFHMAKSLTQEGSLLHILQSKSTVCTFIPPFKYPIKLSRSVLREEDGTVELVGTKTTSIEGSIFTYCTFHQNKKEEHDKEHNNIQHIELSSMYQWDLIRGVLYAQKTQLTVQGTRLYQRIQSSASTRKQIWKENGELWFDGEVEHDSFKCVLHHYDRYDVYNSFTHVSTLKLLPFLPPLLPCIDIALHAFISHDMALSETFATTPSICATIQQITLIPRYSVPCPCVPSPLTMPGSRSVTPLSFDKEEQEQEHDNNGRENKHEYEIKGEESEEEDHEEDHVEEVIPPRPLDPRNPFYPLSPITQTHMLNVISQFYHEAATLPEDSRPDFDVDVLSNQETKIRTYMEQFSVDKVFLQIQTFQLDPVIIEAQQQEIRRYLQILKTTSDSIEISQSVIHLMRLSQGCVVPSTFVPLVNGFMSHWIQYDSKDDSKDPSMDSSIPLHVAVLCHIPVPDIIEICKSVMPLVISQLGSIIENINSSSSELQNQYLEAGMKMVDTMKDHHGHFRIVDMTNKGNYHSLMDVTLDGSLLSWGQLLFQLFTPHMLKILYNSPLNCLLRMSGKALNEVNDYHIWPFMFSNVGSKINFITHFEQQFRHEIDPCNNSSRITEYHLSYDTSEPMDGGSSFFRQTFHCLFNSSKQSSVHQQTRFNKQILDASTNERQELLLALNSKRLIQRDITIAKKLLMQADGTPCMARLLIPRGTPVIMGARGNKFRSRLVRVKWIRPIQLVYGRTPNRVGDVPLDANQELEVLWNPVHQVIYAHDHVNVECAICQSERADQIATPCRHKACSGCWSQMRLESANCPFCRQHINHLYDLKELPQQPYSIDEAFSFVNSGYLERGFKYSRNHTIKIPGFDLNPSNRTGNGIYWTLNDWDAAQWSQFYTIPRWMYQHYNLPRSIPSLMDSELKVSIESKNEPEMKGQNVNDFNFKEILDICVPNHRLQHDESDISLKETDETAESNNSIELNISNQSSESTNELTTLIIQDQKHRGEYYEELGLPSLSHPFSIPILSTPHITETSNGNQMNSSNTNDMSELRGPQDEADLKSTECEMVYLGSSSII</sequence>
<dbReference type="InterPro" id="IPR045194">
    <property type="entry name" value="MGRN1/RNF157-like"/>
</dbReference>
<dbReference type="PROSITE" id="PS50089">
    <property type="entry name" value="ZF_RING_2"/>
    <property type="match status" value="1"/>
</dbReference>
<keyword evidence="1" id="KW-0479">Metal-binding</keyword>
<dbReference type="SUPFAM" id="SSF57850">
    <property type="entry name" value="RING/U-box"/>
    <property type="match status" value="1"/>
</dbReference>
<dbReference type="InterPro" id="IPR001841">
    <property type="entry name" value="Znf_RING"/>
</dbReference>
<keyword evidence="1" id="KW-0863">Zinc-finger</keyword>
<dbReference type="PANTHER" id="PTHR22996:SF0">
    <property type="entry name" value="RE60872P-RELATED"/>
    <property type="match status" value="1"/>
</dbReference>
<organism evidence="4">
    <name type="scientific">Sylvanvirus sp</name>
    <dbReference type="NCBI Taxonomy" id="2487774"/>
    <lineage>
        <taxon>Viruses</taxon>
    </lineage>
</organism>
<reference evidence="4" key="1">
    <citation type="submission" date="2018-10" db="EMBL/GenBank/DDBJ databases">
        <title>Hidden diversity of soil giant viruses.</title>
        <authorList>
            <person name="Schulz F."/>
            <person name="Alteio L."/>
            <person name="Goudeau D."/>
            <person name="Ryan E.M."/>
            <person name="Malmstrom R.R."/>
            <person name="Blanchard J."/>
            <person name="Woyke T."/>
        </authorList>
    </citation>
    <scope>NUCLEOTIDE SEQUENCE</scope>
    <source>
        <strain evidence="4">SYV1</strain>
    </source>
</reference>
<dbReference type="GO" id="GO:0016567">
    <property type="term" value="P:protein ubiquitination"/>
    <property type="evidence" value="ECO:0007669"/>
    <property type="project" value="TreeGrafter"/>
</dbReference>
<dbReference type="GO" id="GO:0061630">
    <property type="term" value="F:ubiquitin protein ligase activity"/>
    <property type="evidence" value="ECO:0007669"/>
    <property type="project" value="UniProtKB-EC"/>
</dbReference>
<dbReference type="Pfam" id="PF13920">
    <property type="entry name" value="zf-C3HC4_3"/>
    <property type="match status" value="1"/>
</dbReference>
<feature type="region of interest" description="Disordered" evidence="2">
    <location>
        <begin position="1240"/>
        <end position="1263"/>
    </location>
</feature>
<keyword evidence="1" id="KW-0862">Zinc</keyword>
<feature type="domain" description="RING-type" evidence="3">
    <location>
        <begin position="992"/>
        <end position="1030"/>
    </location>
</feature>
<dbReference type="InterPro" id="IPR013083">
    <property type="entry name" value="Znf_RING/FYVE/PHD"/>
</dbReference>
<evidence type="ECO:0000259" key="3">
    <source>
        <dbReference type="PROSITE" id="PS50089"/>
    </source>
</evidence>
<dbReference type="EMBL" id="MK072523">
    <property type="protein sequence ID" value="AYV86988.1"/>
    <property type="molecule type" value="Genomic_DNA"/>
</dbReference>
<evidence type="ECO:0000256" key="1">
    <source>
        <dbReference type="PROSITE-ProRule" id="PRU00175"/>
    </source>
</evidence>
<protein>
    <recommendedName>
        <fullName evidence="3">RING-type domain-containing protein</fullName>
    </recommendedName>
</protein>
<gene>
    <name evidence="4" type="ORF">Sylvanvirus17_7</name>
</gene>
<feature type="compositionally biased region" description="Polar residues" evidence="2">
    <location>
        <begin position="1240"/>
        <end position="1256"/>
    </location>
</feature>
<evidence type="ECO:0000313" key="4">
    <source>
        <dbReference type="EMBL" id="AYV86988.1"/>
    </source>
</evidence>
<dbReference type="PANTHER" id="PTHR22996">
    <property type="entry name" value="MAHOGUNIN"/>
    <property type="match status" value="1"/>
</dbReference>
<name>A0A3G5AIK8_9VIRU</name>
<proteinExistence type="predicted"/>
<dbReference type="Gene3D" id="3.30.40.10">
    <property type="entry name" value="Zinc/RING finger domain, C3HC4 (zinc finger)"/>
    <property type="match status" value="1"/>
</dbReference>
<feature type="compositionally biased region" description="Basic and acidic residues" evidence="2">
    <location>
        <begin position="475"/>
        <end position="492"/>
    </location>
</feature>